<gene>
    <name evidence="5" type="ORF">LSALG_LOCUS8506</name>
</gene>
<dbReference type="InterPro" id="IPR011990">
    <property type="entry name" value="TPR-like_helical_dom_sf"/>
</dbReference>
<evidence type="ECO:0000313" key="5">
    <source>
        <dbReference type="EMBL" id="CAI9268059.1"/>
    </source>
</evidence>
<dbReference type="PROSITE" id="PS51375">
    <property type="entry name" value="PPR"/>
    <property type="match status" value="2"/>
</dbReference>
<organism evidence="5 6">
    <name type="scientific">Lactuca saligna</name>
    <name type="common">Willowleaf lettuce</name>
    <dbReference type="NCBI Taxonomy" id="75948"/>
    <lineage>
        <taxon>Eukaryota</taxon>
        <taxon>Viridiplantae</taxon>
        <taxon>Streptophyta</taxon>
        <taxon>Embryophyta</taxon>
        <taxon>Tracheophyta</taxon>
        <taxon>Spermatophyta</taxon>
        <taxon>Magnoliopsida</taxon>
        <taxon>eudicotyledons</taxon>
        <taxon>Gunneridae</taxon>
        <taxon>Pentapetalae</taxon>
        <taxon>asterids</taxon>
        <taxon>campanulids</taxon>
        <taxon>Asterales</taxon>
        <taxon>Asteraceae</taxon>
        <taxon>Cichorioideae</taxon>
        <taxon>Cichorieae</taxon>
        <taxon>Lactucinae</taxon>
        <taxon>Lactuca</taxon>
    </lineage>
</organism>
<dbReference type="EMBL" id="OX465077">
    <property type="protein sequence ID" value="CAI9268059.1"/>
    <property type="molecule type" value="Genomic_DNA"/>
</dbReference>
<comment type="similarity">
    <text evidence="1">Belongs to the PPR family. P subfamily.</text>
</comment>
<dbReference type="AlphaFoldDB" id="A0AA35VG15"/>
<evidence type="ECO:0000256" key="4">
    <source>
        <dbReference type="SAM" id="Coils"/>
    </source>
</evidence>
<dbReference type="Proteomes" id="UP001177003">
    <property type="component" value="Chromosome 1"/>
</dbReference>
<evidence type="ECO:0000256" key="2">
    <source>
        <dbReference type="ARBA" id="ARBA00022737"/>
    </source>
</evidence>
<dbReference type="Gene3D" id="1.25.40.10">
    <property type="entry name" value="Tetratricopeptide repeat domain"/>
    <property type="match status" value="1"/>
</dbReference>
<dbReference type="NCBIfam" id="TIGR00756">
    <property type="entry name" value="PPR"/>
    <property type="match status" value="2"/>
</dbReference>
<dbReference type="PANTHER" id="PTHR47447">
    <property type="entry name" value="OS03G0856100 PROTEIN"/>
    <property type="match status" value="1"/>
</dbReference>
<evidence type="ECO:0008006" key="7">
    <source>
        <dbReference type="Google" id="ProtNLM"/>
    </source>
</evidence>
<dbReference type="PANTHER" id="PTHR47447:SF17">
    <property type="entry name" value="OS12G0638900 PROTEIN"/>
    <property type="match status" value="1"/>
</dbReference>
<dbReference type="InterPro" id="IPR002885">
    <property type="entry name" value="PPR_rpt"/>
</dbReference>
<evidence type="ECO:0000313" key="6">
    <source>
        <dbReference type="Proteomes" id="UP001177003"/>
    </source>
</evidence>
<evidence type="ECO:0000256" key="1">
    <source>
        <dbReference type="ARBA" id="ARBA00007626"/>
    </source>
</evidence>
<keyword evidence="6" id="KW-1185">Reference proteome</keyword>
<feature type="repeat" description="PPR" evidence="3">
    <location>
        <begin position="103"/>
        <end position="137"/>
    </location>
</feature>
<evidence type="ECO:0000256" key="3">
    <source>
        <dbReference type="PROSITE-ProRule" id="PRU00708"/>
    </source>
</evidence>
<feature type="coiled-coil region" evidence="4">
    <location>
        <begin position="211"/>
        <end position="238"/>
    </location>
</feature>
<reference evidence="5" key="1">
    <citation type="submission" date="2023-04" db="EMBL/GenBank/DDBJ databases">
        <authorList>
            <person name="Vijverberg K."/>
            <person name="Xiong W."/>
            <person name="Schranz E."/>
        </authorList>
    </citation>
    <scope>NUCLEOTIDE SEQUENCE</scope>
</reference>
<feature type="repeat" description="PPR" evidence="3">
    <location>
        <begin position="174"/>
        <end position="208"/>
    </location>
</feature>
<sequence>MPPPFTRLASCCNLVKRSWNLGRVSSLVYTTCSDVSDSSSDTNVLCRALEKLGKFKVINATLLEQSKRERSSALLFIRQLKESGFKHDLETYMAVVRLLCHWDWDCYGELIRGYCLKGDTDKALDLCKEMESGGIKTDGKFVRQMMEHLWRIGKLDEALCLFKHFTQQSRVFIDEVSFCIAIYAACNVGKMDDAMGLIDEMKSRNIMPIDRQAQAERNEEMRKETRTLEEEINNNNSVGGRRGKVYGGCRCVFYYGENRRENRWERENVGTNEKWKKMRAQGRKQNQLGEICIDL</sequence>
<proteinExistence type="inferred from homology"/>
<name>A0AA35VG15_LACSI</name>
<keyword evidence="2" id="KW-0677">Repeat</keyword>
<protein>
    <recommendedName>
        <fullName evidence="7">Pentacotripeptide-repeat region of PRORP domain-containing protein</fullName>
    </recommendedName>
</protein>
<dbReference type="Pfam" id="PF01535">
    <property type="entry name" value="PPR"/>
    <property type="match status" value="2"/>
</dbReference>
<accession>A0AA35VG15</accession>
<keyword evidence="4" id="KW-0175">Coiled coil</keyword>